<dbReference type="EMBL" id="RBNJ01024960">
    <property type="protein sequence ID" value="RUS15896.1"/>
    <property type="molecule type" value="Genomic_DNA"/>
</dbReference>
<feature type="compositionally biased region" description="Basic residues" evidence="1">
    <location>
        <begin position="150"/>
        <end position="167"/>
    </location>
</feature>
<feature type="compositionally biased region" description="Acidic residues" evidence="1">
    <location>
        <begin position="249"/>
        <end position="259"/>
    </location>
</feature>
<evidence type="ECO:0000313" key="3">
    <source>
        <dbReference type="Proteomes" id="UP000274822"/>
    </source>
</evidence>
<gene>
    <name evidence="2" type="ORF">BC938DRAFT_476788</name>
</gene>
<comment type="caution">
    <text evidence="2">The sequence shown here is derived from an EMBL/GenBank/DDBJ whole genome shotgun (WGS) entry which is preliminary data.</text>
</comment>
<feature type="region of interest" description="Disordered" evidence="1">
    <location>
        <begin position="43"/>
        <end position="87"/>
    </location>
</feature>
<name>A0A433PEF1_9FUNG</name>
<sequence>PPTTMAEEEDTQMLQVHNTPPAQSHTISSTALRVVNTRPIHALRIHPLSRTNFQTPRKPRQGSDASTSDAENKTPEPDDADIDGTKKVETPQEVCQFVIVVCGRRGARQLSKNPQAHHSSHATLTNYTHLLTPHPTIYPPIPDPLVNSATKKRADHPTSAKKNHPPNKRANPPRPTATTADSDDAASETSSRSEPAPPSPRSDSDDDGDDDPDFRKPARRGRGRPRRDASASAAKPSRSRGRPKKVVPEEEAEEGDGDILETPKTEVLDPNTSLETTVSEWVKTYRADKTGGMLELVNLLIHVSIIRLLQPRDFGGFPVGLRHIASKFITVVSVDIPYHFSEASTPPPLITTSTLTSLPTELRVHELREPGVFLGRRRSGGRTGGAAGGAAKGPLSRLPHRLQGSSPQEVPQVSVRVLVPPSRSMQARCGV</sequence>
<keyword evidence="3" id="KW-1185">Reference proteome</keyword>
<evidence type="ECO:0000256" key="1">
    <source>
        <dbReference type="SAM" id="MobiDB-lite"/>
    </source>
</evidence>
<dbReference type="Proteomes" id="UP000274822">
    <property type="component" value="Unassembled WGS sequence"/>
</dbReference>
<feature type="region of interest" description="Disordered" evidence="1">
    <location>
        <begin position="138"/>
        <end position="265"/>
    </location>
</feature>
<accession>A0A433PEF1</accession>
<proteinExistence type="predicted"/>
<feature type="compositionally biased region" description="Gly residues" evidence="1">
    <location>
        <begin position="381"/>
        <end position="391"/>
    </location>
</feature>
<feature type="region of interest" description="Disordered" evidence="1">
    <location>
        <begin position="374"/>
        <end position="411"/>
    </location>
</feature>
<organism evidence="2 3">
    <name type="scientific">Jimgerdemannia flammicorona</name>
    <dbReference type="NCBI Taxonomy" id="994334"/>
    <lineage>
        <taxon>Eukaryota</taxon>
        <taxon>Fungi</taxon>
        <taxon>Fungi incertae sedis</taxon>
        <taxon>Mucoromycota</taxon>
        <taxon>Mucoromycotina</taxon>
        <taxon>Endogonomycetes</taxon>
        <taxon>Endogonales</taxon>
        <taxon>Endogonaceae</taxon>
        <taxon>Jimgerdemannia</taxon>
    </lineage>
</organism>
<reference evidence="2 3" key="1">
    <citation type="journal article" date="2018" name="New Phytol.">
        <title>Phylogenomics of Endogonaceae and evolution of mycorrhizas within Mucoromycota.</title>
        <authorList>
            <person name="Chang Y."/>
            <person name="Desiro A."/>
            <person name="Na H."/>
            <person name="Sandor L."/>
            <person name="Lipzen A."/>
            <person name="Clum A."/>
            <person name="Barry K."/>
            <person name="Grigoriev I.V."/>
            <person name="Martin F.M."/>
            <person name="Stajich J.E."/>
            <person name="Smith M.E."/>
            <person name="Bonito G."/>
            <person name="Spatafora J.W."/>
        </authorList>
    </citation>
    <scope>NUCLEOTIDE SEQUENCE [LARGE SCALE GENOMIC DNA]</scope>
    <source>
        <strain evidence="2 3">AD002</strain>
    </source>
</reference>
<feature type="non-terminal residue" evidence="2">
    <location>
        <position position="1"/>
    </location>
</feature>
<dbReference type="AlphaFoldDB" id="A0A433PEF1"/>
<protein>
    <submittedName>
        <fullName evidence="2">Uncharacterized protein</fullName>
    </submittedName>
</protein>
<evidence type="ECO:0000313" key="2">
    <source>
        <dbReference type="EMBL" id="RUS15896.1"/>
    </source>
</evidence>